<protein>
    <submittedName>
        <fullName evidence="1">DUF2877 domain-containing protein</fullName>
    </submittedName>
</protein>
<dbReference type="Pfam" id="PF11392">
    <property type="entry name" value="AllH"/>
    <property type="match status" value="1"/>
</dbReference>
<proteinExistence type="predicted"/>
<gene>
    <name evidence="1" type="ORF">NP075_07390</name>
</gene>
<evidence type="ECO:0000313" key="1">
    <source>
        <dbReference type="EMBL" id="UUI66522.1"/>
    </source>
</evidence>
<sequence>MTNRCISGVGPARLATDAPVPDVLVTARVVHVGRTSVVLRTADGTLVPVTSAAHGLVPGGVCLAAAAGDPGPALRAVAGAAPNRDLWLTSLQGAPRVDLVVPKGAVDAGAARALLTGALVAASSGGGRGVMDPGPARRGARTLVGAAAGDDPRGVRAVLHRLVGVGPGSTPSGDDAVVGVLAGLDRRDDAAAARAGAAIRRALPAVLHRTTSLSRHALAAALRGQVAERVQLLVAATADAALVPGALASARTWGASSGLDLAAGVGAGALGDAAAAHPPARPADEHRRTA</sequence>
<organism evidence="1 2">
    <name type="scientific">Cellulomonas wangsupingiae</name>
    <dbReference type="NCBI Taxonomy" id="2968085"/>
    <lineage>
        <taxon>Bacteria</taxon>
        <taxon>Bacillati</taxon>
        <taxon>Actinomycetota</taxon>
        <taxon>Actinomycetes</taxon>
        <taxon>Micrococcales</taxon>
        <taxon>Cellulomonadaceae</taxon>
        <taxon>Cellulomonas</taxon>
    </lineage>
</organism>
<keyword evidence="2" id="KW-1185">Reference proteome</keyword>
<dbReference type="Proteomes" id="UP001317322">
    <property type="component" value="Chromosome"/>
</dbReference>
<dbReference type="InterPro" id="IPR021530">
    <property type="entry name" value="AllH-like"/>
</dbReference>
<reference evidence="1 2" key="1">
    <citation type="submission" date="2022-07" db="EMBL/GenBank/DDBJ databases">
        <title>Novel species in genus cellulomonas.</title>
        <authorList>
            <person name="Ye L."/>
        </authorList>
    </citation>
    <scope>NUCLEOTIDE SEQUENCE [LARGE SCALE GENOMIC DNA]</scope>
    <source>
        <strain evidence="2">zg-Y908</strain>
    </source>
</reference>
<dbReference type="EMBL" id="CP101989">
    <property type="protein sequence ID" value="UUI66522.1"/>
    <property type="molecule type" value="Genomic_DNA"/>
</dbReference>
<name>A0ABY5K7U3_9CELL</name>
<accession>A0ABY5K7U3</accession>
<evidence type="ECO:0000313" key="2">
    <source>
        <dbReference type="Proteomes" id="UP001317322"/>
    </source>
</evidence>
<dbReference type="RefSeq" id="WP_227565128.1">
    <property type="nucleotide sequence ID" value="NZ_CP101989.1"/>
</dbReference>